<dbReference type="InterPro" id="IPR037171">
    <property type="entry name" value="NagB/RpiA_transferase-like"/>
</dbReference>
<dbReference type="GO" id="GO:0009052">
    <property type="term" value="P:pentose-phosphate shunt, non-oxidative branch"/>
    <property type="evidence" value="ECO:0007669"/>
    <property type="project" value="InterPro"/>
</dbReference>
<dbReference type="Proteomes" id="UP000004188">
    <property type="component" value="Unassembled WGS sequence"/>
</dbReference>
<dbReference type="AlphaFoldDB" id="B6BUC1"/>
<evidence type="ECO:0000313" key="4">
    <source>
        <dbReference type="EMBL" id="EDZ64482.1"/>
    </source>
</evidence>
<proteinExistence type="predicted"/>
<dbReference type="STRING" id="314607.KB13_614"/>
<dbReference type="FunFam" id="3.40.50.1360:FF:000001">
    <property type="entry name" value="Ribose-5-phosphate isomerase A"/>
    <property type="match status" value="1"/>
</dbReference>
<dbReference type="SUPFAM" id="SSF75445">
    <property type="entry name" value="D-ribose-5-phosphate isomerase (RpiA), lid domain"/>
    <property type="match status" value="1"/>
</dbReference>
<evidence type="ECO:0000256" key="1">
    <source>
        <dbReference type="ARBA" id="ARBA00001713"/>
    </source>
</evidence>
<dbReference type="Pfam" id="PF06026">
    <property type="entry name" value="Rib_5-P_isom_A"/>
    <property type="match status" value="1"/>
</dbReference>
<evidence type="ECO:0000256" key="2">
    <source>
        <dbReference type="ARBA" id="ARBA00023235"/>
    </source>
</evidence>
<dbReference type="EMBL" id="DS995299">
    <property type="protein sequence ID" value="EDZ64482.1"/>
    <property type="molecule type" value="Genomic_DNA"/>
</dbReference>
<reference evidence="5" key="1">
    <citation type="journal article" date="2012" name="Stand. Genomic Sci.">
        <title>Genome sequence of strain HIMB624, a cultured representative from the OM43 clade of marine Betaproteobacteria.</title>
        <authorList>
            <person name="Huggett M.J."/>
            <person name="Hayakawa D.H."/>
            <person name="Rappe M.S."/>
        </authorList>
    </citation>
    <scope>NUCLEOTIDE SEQUENCE [LARGE SCALE GENOMIC DNA]</scope>
    <source>
        <strain evidence="5">KB13</strain>
    </source>
</reference>
<dbReference type="CDD" id="cd01398">
    <property type="entry name" value="RPI_A"/>
    <property type="match status" value="1"/>
</dbReference>
<dbReference type="HOGENOM" id="CLU_056590_1_1_4"/>
<dbReference type="NCBIfam" id="TIGR00021">
    <property type="entry name" value="rpiA"/>
    <property type="match status" value="1"/>
</dbReference>
<dbReference type="Gene3D" id="3.30.70.260">
    <property type="match status" value="1"/>
</dbReference>
<accession>B6BUC1</accession>
<dbReference type="GO" id="GO:0004751">
    <property type="term" value="F:ribose-5-phosphate isomerase activity"/>
    <property type="evidence" value="ECO:0007669"/>
    <property type="project" value="UniProtKB-UniRule"/>
</dbReference>
<evidence type="ECO:0000256" key="3">
    <source>
        <dbReference type="NCBIfam" id="TIGR00021"/>
    </source>
</evidence>
<comment type="catalytic activity">
    <reaction evidence="1">
        <text>aldehydo-D-ribose 5-phosphate = D-ribulose 5-phosphate</text>
        <dbReference type="Rhea" id="RHEA:14657"/>
        <dbReference type="ChEBI" id="CHEBI:58121"/>
        <dbReference type="ChEBI" id="CHEBI:58273"/>
        <dbReference type="EC" id="5.3.1.6"/>
    </reaction>
</comment>
<evidence type="ECO:0000313" key="5">
    <source>
        <dbReference type="Proteomes" id="UP000004188"/>
    </source>
</evidence>
<organism evidence="4 5">
    <name type="scientific">beta proteobacterium KB13</name>
    <dbReference type="NCBI Taxonomy" id="314607"/>
    <lineage>
        <taxon>Bacteria</taxon>
        <taxon>Pseudomonadati</taxon>
        <taxon>Pseudomonadota</taxon>
        <taxon>Betaproteobacteria</taxon>
        <taxon>Nitrosomonadales</taxon>
        <taxon>OM43 clade</taxon>
    </lineage>
</organism>
<keyword evidence="5" id="KW-1185">Reference proteome</keyword>
<dbReference type="InterPro" id="IPR004788">
    <property type="entry name" value="Ribose5P_isomerase_type_A"/>
</dbReference>
<gene>
    <name evidence="4" type="primary">rpiA_1</name>
    <name evidence="4" type="ORF">KB13_614</name>
</gene>
<dbReference type="Gene3D" id="3.40.50.1360">
    <property type="match status" value="1"/>
</dbReference>
<dbReference type="EC" id="5.3.1.6" evidence="3"/>
<dbReference type="PANTHER" id="PTHR11934">
    <property type="entry name" value="RIBOSE-5-PHOSPHATE ISOMERASE"/>
    <property type="match status" value="1"/>
</dbReference>
<name>B6BUC1_9PROT</name>
<sequence>MEDKEIIAIKALDYVTDNSMIGLGTGSTANFFIKHLANKIKNERLNIQVVASSTVSEIEAQRNKLNLIGIDTLETLDLYVDGADEITNDLNVLKGRGYDLVKEKILAQSAKKFIIIADHSKRVNRIGENYPIPIEVLKSTWRLSKKILDKFGQGSLRKNAAGDAYAISSAGNYIFDYSFDEMPLRDLHEKILSSPGVIETGIFYAITDCALIVDNGHIEILSK</sequence>
<dbReference type="GO" id="GO:0006014">
    <property type="term" value="P:D-ribose metabolic process"/>
    <property type="evidence" value="ECO:0007669"/>
    <property type="project" value="TreeGrafter"/>
</dbReference>
<dbReference type="SUPFAM" id="SSF100950">
    <property type="entry name" value="NagB/RpiA/CoA transferase-like"/>
    <property type="match status" value="1"/>
</dbReference>
<dbReference type="GO" id="GO:0005829">
    <property type="term" value="C:cytosol"/>
    <property type="evidence" value="ECO:0007669"/>
    <property type="project" value="TreeGrafter"/>
</dbReference>
<protein>
    <recommendedName>
        <fullName evidence="3">Ribose 5-phosphate isomerase A</fullName>
        <ecNumber evidence="3">5.3.1.6</ecNumber>
    </recommendedName>
</protein>
<dbReference type="PANTHER" id="PTHR11934:SF0">
    <property type="entry name" value="RIBOSE-5-PHOSPHATE ISOMERASE"/>
    <property type="match status" value="1"/>
</dbReference>
<dbReference type="eggNOG" id="COG0120">
    <property type="taxonomic scope" value="Bacteria"/>
</dbReference>
<keyword evidence="2 4" id="KW-0413">Isomerase</keyword>